<keyword evidence="5 8" id="KW-0812">Transmembrane</keyword>
<sequence>MRDILWIVQNTLRVTFRKKKNILLYLFMPLIGIFIALMAYGGDQKMILHVGVVNQDKAEITADTIQFLAGLENVKITELEAGQVQEEIVSGKLDSVITFEKGYSDSVLAGRPDHIQLTSIKGAQVTGFVKSYLYQYIDNISTISRAADGNQQTFQQMYQDYQQSSFQLSTHSLADTSRNKNMTTQTIGFLIMIMLISASNLSEIILLEKEKRTYFRLLSTPINARKYLLANVLVNMLVMTVQVAVTLTIMKSVFHIGLNMSYWEAAVVMLLFSMIAVGLSLVLISFSKSRSAANALQNLIITPTVMLSGCFWPVEVMPTTLQKIANFLPQRWTLDTLTKLQEGHAFSELSLNLLILFAFAAAFFLIAVYKFSRNKTTENFV</sequence>
<feature type="domain" description="ABC transmembrane type-2" evidence="9">
    <location>
        <begin position="151"/>
        <end position="374"/>
    </location>
</feature>
<dbReference type="InterPro" id="IPR047817">
    <property type="entry name" value="ABC2_TM_bact-type"/>
</dbReference>
<evidence type="ECO:0000256" key="5">
    <source>
        <dbReference type="ARBA" id="ARBA00022692"/>
    </source>
</evidence>
<proteinExistence type="inferred from homology"/>
<dbReference type="InterPro" id="IPR051449">
    <property type="entry name" value="ABC-2_transporter_component"/>
</dbReference>
<organism evidence="10 11">
    <name type="scientific">Neobacillus rhizophilus</name>
    <dbReference type="NCBI Taxonomy" id="2833579"/>
    <lineage>
        <taxon>Bacteria</taxon>
        <taxon>Bacillati</taxon>
        <taxon>Bacillota</taxon>
        <taxon>Bacilli</taxon>
        <taxon>Bacillales</taxon>
        <taxon>Bacillaceae</taxon>
        <taxon>Neobacillus</taxon>
    </lineage>
</organism>
<dbReference type="PRINTS" id="PR00164">
    <property type="entry name" value="ABC2TRNSPORT"/>
</dbReference>
<feature type="transmembrane region" description="Helical" evidence="8">
    <location>
        <begin position="228"/>
        <end position="250"/>
    </location>
</feature>
<evidence type="ECO:0000256" key="2">
    <source>
        <dbReference type="ARBA" id="ARBA00007783"/>
    </source>
</evidence>
<dbReference type="GO" id="GO:0043190">
    <property type="term" value="C:ATP-binding cassette (ABC) transporter complex"/>
    <property type="evidence" value="ECO:0007669"/>
    <property type="project" value="InterPro"/>
</dbReference>
<evidence type="ECO:0000256" key="7">
    <source>
        <dbReference type="ARBA" id="ARBA00023136"/>
    </source>
</evidence>
<evidence type="ECO:0000313" key="11">
    <source>
        <dbReference type="Proteomes" id="UP000679749"/>
    </source>
</evidence>
<keyword evidence="6 8" id="KW-1133">Transmembrane helix</keyword>
<feature type="transmembrane region" description="Helical" evidence="8">
    <location>
        <begin position="187"/>
        <end position="207"/>
    </location>
</feature>
<name>A0A942YWT3_9BACI</name>
<dbReference type="InterPro" id="IPR013525">
    <property type="entry name" value="ABC2_TM"/>
</dbReference>
<comment type="subcellular location">
    <subcellularLocation>
        <location evidence="1 8">Cell membrane</location>
        <topology evidence="1 8">Multi-pass membrane protein</topology>
    </subcellularLocation>
</comment>
<reference evidence="10" key="1">
    <citation type="submission" date="2021-05" db="EMBL/GenBank/DDBJ databases">
        <title>Novel Bacillus species.</title>
        <authorList>
            <person name="Liu G."/>
        </authorList>
    </citation>
    <scope>NUCLEOTIDE SEQUENCE</scope>
    <source>
        <strain evidence="10">FJAT-49825</strain>
    </source>
</reference>
<gene>
    <name evidence="10" type="ORF">KHA99_18100</name>
</gene>
<comment type="caution">
    <text evidence="10">The sequence shown here is derived from an EMBL/GenBank/DDBJ whole genome shotgun (WGS) entry which is preliminary data.</text>
</comment>
<dbReference type="PANTHER" id="PTHR30294">
    <property type="entry name" value="MEMBRANE COMPONENT OF ABC TRANSPORTER YHHJ-RELATED"/>
    <property type="match status" value="1"/>
</dbReference>
<keyword evidence="4 8" id="KW-1003">Cell membrane</keyword>
<keyword evidence="11" id="KW-1185">Reference proteome</keyword>
<evidence type="ECO:0000256" key="1">
    <source>
        <dbReference type="ARBA" id="ARBA00004651"/>
    </source>
</evidence>
<evidence type="ECO:0000256" key="3">
    <source>
        <dbReference type="ARBA" id="ARBA00022448"/>
    </source>
</evidence>
<accession>A0A942YWT3</accession>
<protein>
    <recommendedName>
        <fullName evidence="8">Transport permease protein</fullName>
    </recommendedName>
</protein>
<feature type="transmembrane region" description="Helical" evidence="8">
    <location>
        <begin position="262"/>
        <end position="284"/>
    </location>
</feature>
<dbReference type="RefSeq" id="WP_213118837.1">
    <property type="nucleotide sequence ID" value="NZ_JAGYPF010000003.1"/>
</dbReference>
<evidence type="ECO:0000256" key="6">
    <source>
        <dbReference type="ARBA" id="ARBA00022989"/>
    </source>
</evidence>
<dbReference type="AlphaFoldDB" id="A0A942YWT3"/>
<dbReference type="GO" id="GO:0140359">
    <property type="term" value="F:ABC-type transporter activity"/>
    <property type="evidence" value="ECO:0007669"/>
    <property type="project" value="InterPro"/>
</dbReference>
<evidence type="ECO:0000259" key="9">
    <source>
        <dbReference type="PROSITE" id="PS51012"/>
    </source>
</evidence>
<evidence type="ECO:0000256" key="4">
    <source>
        <dbReference type="ARBA" id="ARBA00022475"/>
    </source>
</evidence>
<keyword evidence="3 8" id="KW-0813">Transport</keyword>
<dbReference type="EMBL" id="JAGYPF010000003">
    <property type="protein sequence ID" value="MBS4214365.1"/>
    <property type="molecule type" value="Genomic_DNA"/>
</dbReference>
<keyword evidence="7 8" id="KW-0472">Membrane</keyword>
<feature type="transmembrane region" description="Helical" evidence="8">
    <location>
        <begin position="296"/>
        <end position="314"/>
    </location>
</feature>
<dbReference type="Pfam" id="PF12698">
    <property type="entry name" value="ABC2_membrane_3"/>
    <property type="match status" value="1"/>
</dbReference>
<comment type="similarity">
    <text evidence="2 8">Belongs to the ABC-2 integral membrane protein family.</text>
</comment>
<dbReference type="Proteomes" id="UP000679749">
    <property type="component" value="Unassembled WGS sequence"/>
</dbReference>
<dbReference type="PROSITE" id="PS51012">
    <property type="entry name" value="ABC_TM2"/>
    <property type="match status" value="1"/>
</dbReference>
<feature type="transmembrane region" description="Helical" evidence="8">
    <location>
        <begin position="21"/>
        <end position="40"/>
    </location>
</feature>
<dbReference type="PANTHER" id="PTHR30294:SF45">
    <property type="entry name" value="LINEARMYCIN RESISTANCE PERMEASE PROTEIN LNRN"/>
    <property type="match status" value="1"/>
</dbReference>
<dbReference type="Gene3D" id="3.40.1710.10">
    <property type="entry name" value="abc type-2 transporter like domain"/>
    <property type="match status" value="1"/>
</dbReference>
<feature type="transmembrane region" description="Helical" evidence="8">
    <location>
        <begin position="349"/>
        <end position="369"/>
    </location>
</feature>
<dbReference type="InterPro" id="IPR000412">
    <property type="entry name" value="ABC_2_transport"/>
</dbReference>
<evidence type="ECO:0000313" key="10">
    <source>
        <dbReference type="EMBL" id="MBS4214365.1"/>
    </source>
</evidence>
<evidence type="ECO:0000256" key="8">
    <source>
        <dbReference type="RuleBase" id="RU361157"/>
    </source>
</evidence>